<proteinExistence type="predicted"/>
<reference evidence="1 2" key="1">
    <citation type="submission" date="2018-07" db="EMBL/GenBank/DDBJ databases">
        <title>High-quality-draft genome sequence of Gaiella occulta.</title>
        <authorList>
            <person name="Severino R."/>
            <person name="Froufe H.J.C."/>
            <person name="Rainey F.A."/>
            <person name="Barroso C."/>
            <person name="Albuquerque L."/>
            <person name="Lobo-Da-Cunha A."/>
            <person name="Da Costa M.S."/>
            <person name="Egas C."/>
        </authorList>
    </citation>
    <scope>NUCLEOTIDE SEQUENCE [LARGE SCALE GENOMIC DNA]</scope>
    <source>
        <strain evidence="1 2">F2-233</strain>
    </source>
</reference>
<evidence type="ECO:0000313" key="1">
    <source>
        <dbReference type="EMBL" id="RDI73976.1"/>
    </source>
</evidence>
<dbReference type="AlphaFoldDB" id="A0A7M2YV71"/>
<dbReference type="Proteomes" id="UP000254134">
    <property type="component" value="Unassembled WGS sequence"/>
</dbReference>
<protein>
    <submittedName>
        <fullName evidence="1">Uncharacterized protein</fullName>
    </submittedName>
</protein>
<dbReference type="RefSeq" id="WP_147281265.1">
    <property type="nucleotide sequence ID" value="NZ_QQZY01000005.1"/>
</dbReference>
<dbReference type="EMBL" id="QQZY01000005">
    <property type="protein sequence ID" value="RDI73976.1"/>
    <property type="molecule type" value="Genomic_DNA"/>
</dbReference>
<gene>
    <name evidence="1" type="ORF">Gocc_2073</name>
</gene>
<organism evidence="1 2">
    <name type="scientific">Gaiella occulta</name>
    <dbReference type="NCBI Taxonomy" id="1002870"/>
    <lineage>
        <taxon>Bacteria</taxon>
        <taxon>Bacillati</taxon>
        <taxon>Actinomycetota</taxon>
        <taxon>Thermoleophilia</taxon>
        <taxon>Gaiellales</taxon>
        <taxon>Gaiellaceae</taxon>
        <taxon>Gaiella</taxon>
    </lineage>
</organism>
<accession>A0A7M2YV71</accession>
<keyword evidence="2" id="KW-1185">Reference proteome</keyword>
<sequence length="230" mass="23582">MDNHGRWESTTRHRRMTLGRGFLMATVVAALAAPALAVTGKLADIPGFAGYAGKGPTAQPSSVPDLSRASKLVSAKLPSGQELAVWQAPNAGGGHCVFLDKSAATAGVPTTITGAGECSDSPPSQKWMNKDSPVSTNIDWAKTSEGAYGYEVTIEGRVDVARVAGLAVVSSAGAMPVALSHGYFVGGLAPSGASGRLAPGGPYFLVAYDRSGTEVGRQDLEKLIAATRPQ</sequence>
<reference evidence="2" key="2">
    <citation type="journal article" date="2019" name="MicrobiologyOpen">
        <title>High-quality draft genome sequence of Gaiella occulta isolated from a 150 meter deep mineral water borehole and comparison with the genome sequences of other deep-branching lineages of the phylum Actinobacteria.</title>
        <authorList>
            <person name="Severino R."/>
            <person name="Froufe H.J.C."/>
            <person name="Barroso C."/>
            <person name="Albuquerque L."/>
            <person name="Lobo-da-Cunha A."/>
            <person name="da Costa M.S."/>
            <person name="Egas C."/>
        </authorList>
    </citation>
    <scope>NUCLEOTIDE SEQUENCE [LARGE SCALE GENOMIC DNA]</scope>
    <source>
        <strain evidence="2">F2-233</strain>
    </source>
</reference>
<name>A0A7M2YV71_9ACTN</name>
<evidence type="ECO:0000313" key="2">
    <source>
        <dbReference type="Proteomes" id="UP000254134"/>
    </source>
</evidence>
<comment type="caution">
    <text evidence="1">The sequence shown here is derived from an EMBL/GenBank/DDBJ whole genome shotgun (WGS) entry which is preliminary data.</text>
</comment>